<evidence type="ECO:0000256" key="2">
    <source>
        <dbReference type="SAM" id="SignalP"/>
    </source>
</evidence>
<evidence type="ECO:0000256" key="1">
    <source>
        <dbReference type="SAM" id="MobiDB-lite"/>
    </source>
</evidence>
<gene>
    <name evidence="3" type="ORF">K3148_11790</name>
</gene>
<feature type="chain" id="PRO_5046130949" evidence="2">
    <location>
        <begin position="20"/>
        <end position="73"/>
    </location>
</feature>
<keyword evidence="4" id="KW-1185">Reference proteome</keyword>
<keyword evidence="2" id="KW-0732">Signal</keyword>
<feature type="region of interest" description="Disordered" evidence="1">
    <location>
        <begin position="19"/>
        <end position="40"/>
    </location>
</feature>
<evidence type="ECO:0000313" key="3">
    <source>
        <dbReference type="EMBL" id="QZD89482.1"/>
    </source>
</evidence>
<feature type="signal peptide" evidence="2">
    <location>
        <begin position="1"/>
        <end position="19"/>
    </location>
</feature>
<dbReference type="EMBL" id="CP081295">
    <property type="protein sequence ID" value="QZD89482.1"/>
    <property type="molecule type" value="Genomic_DNA"/>
</dbReference>
<name>A0ABX8ZPI4_9SPHN</name>
<dbReference type="Proteomes" id="UP000824281">
    <property type="component" value="Chromosome"/>
</dbReference>
<sequence length="73" mass="8315">MRFALPVLALATFAAPAFANEPEEKKDEKPEAQEPAKTEEKKICRFVQMDTSSRRREKVCLTKEGWIAFNNGN</sequence>
<reference evidence="3 4" key="1">
    <citation type="submission" date="2021-08" db="EMBL/GenBank/DDBJ databases">
        <title>Comparative Genomics Analysis of the Genus Qipengyuania Reveals Extensive Genetic Diversity and Metabolic Versatility, Including the Description of Fifteen Novel Species.</title>
        <authorList>
            <person name="Liu Y."/>
        </authorList>
    </citation>
    <scope>NUCLEOTIDE SEQUENCE [LARGE SCALE GENOMIC DNA]</scope>
    <source>
        <strain evidence="3 4">1NDH13</strain>
    </source>
</reference>
<evidence type="ECO:0000313" key="4">
    <source>
        <dbReference type="Proteomes" id="UP000824281"/>
    </source>
</evidence>
<organism evidence="3 4">
    <name type="scientific">Qipengyuania aurantiaca</name>
    <dbReference type="NCBI Taxonomy" id="2867233"/>
    <lineage>
        <taxon>Bacteria</taxon>
        <taxon>Pseudomonadati</taxon>
        <taxon>Pseudomonadota</taxon>
        <taxon>Alphaproteobacteria</taxon>
        <taxon>Sphingomonadales</taxon>
        <taxon>Erythrobacteraceae</taxon>
        <taxon>Qipengyuania</taxon>
    </lineage>
</organism>
<dbReference type="RefSeq" id="WP_221424964.1">
    <property type="nucleotide sequence ID" value="NZ_CP081295.1"/>
</dbReference>
<accession>A0ABX8ZPI4</accession>
<proteinExistence type="predicted"/>
<protein>
    <submittedName>
        <fullName evidence="3">Uncharacterized protein</fullName>
    </submittedName>
</protein>
<feature type="compositionally biased region" description="Basic and acidic residues" evidence="1">
    <location>
        <begin position="22"/>
        <end position="40"/>
    </location>
</feature>